<dbReference type="AlphaFoldDB" id="A0A0A1TWY2"/>
<dbReference type="GeneID" id="14884761"/>
<accession>A0A0A1TWY2</accession>
<dbReference type="Proteomes" id="UP000014680">
    <property type="component" value="Unassembled WGS sequence"/>
</dbReference>
<dbReference type="InterPro" id="IPR032675">
    <property type="entry name" value="LRR_dom_sf"/>
</dbReference>
<dbReference type="VEuPathDB" id="AmoebaDB:EIN_281080"/>
<organism evidence="1 2">
    <name type="scientific">Entamoeba invadens IP1</name>
    <dbReference type="NCBI Taxonomy" id="370355"/>
    <lineage>
        <taxon>Eukaryota</taxon>
        <taxon>Amoebozoa</taxon>
        <taxon>Evosea</taxon>
        <taxon>Archamoebae</taxon>
        <taxon>Mastigamoebida</taxon>
        <taxon>Entamoebidae</taxon>
        <taxon>Entamoeba</taxon>
    </lineage>
</organism>
<gene>
    <name evidence="1" type="ORF">EIN_281080</name>
</gene>
<dbReference type="Pfam" id="PF13306">
    <property type="entry name" value="LRR_5"/>
    <property type="match status" value="4"/>
</dbReference>
<dbReference type="KEGG" id="eiv:EIN_281080"/>
<evidence type="ECO:0008006" key="3">
    <source>
        <dbReference type="Google" id="ProtNLM"/>
    </source>
</evidence>
<keyword evidence="2" id="KW-1185">Reference proteome</keyword>
<evidence type="ECO:0000313" key="1">
    <source>
        <dbReference type="EMBL" id="ELP85747.1"/>
    </source>
</evidence>
<dbReference type="PANTHER" id="PTHR45661:SF3">
    <property type="entry name" value="IG-LIKE DOMAIN-CONTAINING PROTEIN"/>
    <property type="match status" value="1"/>
</dbReference>
<evidence type="ECO:0000313" key="2">
    <source>
        <dbReference type="Proteomes" id="UP000014680"/>
    </source>
</evidence>
<dbReference type="PANTHER" id="PTHR45661">
    <property type="entry name" value="SURFACE ANTIGEN"/>
    <property type="match status" value="1"/>
</dbReference>
<dbReference type="EMBL" id="KB207030">
    <property type="protein sequence ID" value="ELP85747.1"/>
    <property type="molecule type" value="Genomic_DNA"/>
</dbReference>
<dbReference type="InterPro" id="IPR026906">
    <property type="entry name" value="LRR_5"/>
</dbReference>
<dbReference type="InterPro" id="IPR053139">
    <property type="entry name" value="Surface_bspA-like"/>
</dbReference>
<sequence length="643" mass="74296">MSHKRIDLFHMMIVAKYFSSINDFLYLQLVTKKYENILSCFHYNPISLTLKTRRLFPNLETLHLSSSSDETFENKIFYQRIVWFQVSKSKTCSSQNVLFKNVSYNEKEIFRYNTSHDLNSVVISDIHARDITLNMKGMVDHYDARIPFQSLTSIVLPPYLTSLGDVYYYRSCYKLSSITLPLSLQKIGQYFFYEFTSLTSIDIPSNVTHIGRNAFQKCYSLKSVTIGANHINIEMFAFDNCSKLSVVNFTSNYSNLNYINNNGCVFEKESLFGYEAFTYCSSLQTIYIPLFVLKLNSTFCNCSALRQVIIPKSLEIIGDYEFYECKHLKYLFTFEEYKNCGFKDFIQQPHFVSDTNTKVIYDKNRNNNVKNIKEIESFDIILNYNINTIKTYAFYDCLAIESVFLGEKISNVGYHTFENCSNLQKVKFTNSIIKELNDFVFLNCISLREIVLSINLENLKDGCFKGCSQLSKIVNTSTVKCFGNSCFYSCNNLDNFDFSKSVSNIGEYCFFNCSKMCFPVEFTHTTYIGKFAFCMCSNLTSVVIQGTLECLYDNTFDGCSSLVTVILPRCIKIIRPDCFKNCRKLENFILPENVRYIGFHAFLNCVLLSNIVINKDAFFISMGAFSGCSRLKEEGKIPQHCFE</sequence>
<dbReference type="Gene3D" id="3.80.10.10">
    <property type="entry name" value="Ribonuclease Inhibitor"/>
    <property type="match status" value="4"/>
</dbReference>
<protein>
    <recommendedName>
        <fullName evidence="3">Leucine rich repeat containing protein BspA family protein</fullName>
    </recommendedName>
</protein>
<name>A0A0A1TWY2_ENTIV</name>
<dbReference type="SUPFAM" id="SSF52058">
    <property type="entry name" value="L domain-like"/>
    <property type="match status" value="1"/>
</dbReference>
<dbReference type="OrthoDB" id="26891at2759"/>
<proteinExistence type="predicted"/>
<reference evidence="1 2" key="1">
    <citation type="submission" date="2012-10" db="EMBL/GenBank/DDBJ databases">
        <authorList>
            <person name="Zafar N."/>
            <person name="Inman J."/>
            <person name="Hall N."/>
            <person name="Lorenzi H."/>
            <person name="Caler E."/>
        </authorList>
    </citation>
    <scope>NUCLEOTIDE SEQUENCE [LARGE SCALE GENOMIC DNA]</scope>
    <source>
        <strain evidence="1 2">IP1</strain>
    </source>
</reference>
<dbReference type="RefSeq" id="XP_004185093.1">
    <property type="nucleotide sequence ID" value="XM_004185045.1"/>
</dbReference>